<dbReference type="Pfam" id="PF02599">
    <property type="entry name" value="CsrA"/>
    <property type="match status" value="1"/>
</dbReference>
<comment type="caution">
    <text evidence="7">The sequence shown here is derived from an EMBL/GenBank/DDBJ whole genome shotgun (WGS) entry which is preliminary data.</text>
</comment>
<keyword evidence="8" id="KW-1185">Reference proteome</keyword>
<evidence type="ECO:0000256" key="4">
    <source>
        <dbReference type="ARBA" id="ARBA00022884"/>
    </source>
</evidence>
<dbReference type="EMBL" id="SOGT01000015">
    <property type="protein sequence ID" value="TFD23843.1"/>
    <property type="molecule type" value="Genomic_DNA"/>
</dbReference>
<dbReference type="RefSeq" id="WP_134573370.1">
    <property type="nucleotide sequence ID" value="NZ_SOGT01000015.1"/>
</dbReference>
<protein>
    <recommendedName>
        <fullName evidence="5">Translational regulator CsrA</fullName>
    </recommendedName>
</protein>
<feature type="region of interest" description="Disordered" evidence="6">
    <location>
        <begin position="75"/>
        <end position="104"/>
    </location>
</feature>
<evidence type="ECO:0000256" key="6">
    <source>
        <dbReference type="SAM" id="MobiDB-lite"/>
    </source>
</evidence>
<dbReference type="GO" id="GO:0044781">
    <property type="term" value="P:bacterial-type flagellum organization"/>
    <property type="evidence" value="ECO:0007669"/>
    <property type="project" value="UniProtKB-KW"/>
</dbReference>
<dbReference type="GO" id="GO:0006109">
    <property type="term" value="P:regulation of carbohydrate metabolic process"/>
    <property type="evidence" value="ECO:0007669"/>
    <property type="project" value="InterPro"/>
</dbReference>
<evidence type="ECO:0000313" key="8">
    <source>
        <dbReference type="Proteomes" id="UP000298424"/>
    </source>
</evidence>
<keyword evidence="4 5" id="KW-0694">RNA-binding</keyword>
<organism evidence="7 8">
    <name type="scientific">Cryobacterium lyxosi</name>
    <dbReference type="NCBI Taxonomy" id="1259228"/>
    <lineage>
        <taxon>Bacteria</taxon>
        <taxon>Bacillati</taxon>
        <taxon>Actinomycetota</taxon>
        <taxon>Actinomycetes</taxon>
        <taxon>Micrococcales</taxon>
        <taxon>Microbacteriaceae</taxon>
        <taxon>Cryobacterium</taxon>
    </lineage>
</organism>
<dbReference type="InterPro" id="IPR036107">
    <property type="entry name" value="CsrA_sf"/>
</dbReference>
<feature type="compositionally biased region" description="Pro residues" evidence="6">
    <location>
        <begin position="93"/>
        <end position="104"/>
    </location>
</feature>
<comment type="similarity">
    <text evidence="5">Belongs to the CsrA/RsmA family.</text>
</comment>
<evidence type="ECO:0000256" key="3">
    <source>
        <dbReference type="ARBA" id="ARBA00022845"/>
    </source>
</evidence>
<dbReference type="Gene3D" id="2.60.40.4380">
    <property type="entry name" value="Translational regulator CsrA"/>
    <property type="match status" value="1"/>
</dbReference>
<gene>
    <name evidence="5 7" type="primary">csrA</name>
    <name evidence="7" type="ORF">E3T27_13640</name>
</gene>
<dbReference type="Proteomes" id="UP000298424">
    <property type="component" value="Unassembled WGS sequence"/>
</dbReference>
<comment type="function">
    <text evidence="5">A translational regulator that binds mRNA to regulate translation initiation and/or mRNA stability. Usually binds in the 5'-UTR at or near the Shine-Dalgarno sequence preventing ribosome-binding, thus repressing translation. Its main target seems to be the major flagellin gene, while its function is anatagonized by FliW.</text>
</comment>
<keyword evidence="2 5" id="KW-0678">Repressor</keyword>
<evidence type="ECO:0000256" key="1">
    <source>
        <dbReference type="ARBA" id="ARBA00022490"/>
    </source>
</evidence>
<dbReference type="PANTHER" id="PTHR34984">
    <property type="entry name" value="CARBON STORAGE REGULATOR"/>
    <property type="match status" value="1"/>
</dbReference>
<keyword evidence="1 5" id="KW-0963">Cytoplasm</keyword>
<reference evidence="7 8" key="1">
    <citation type="submission" date="2019-03" db="EMBL/GenBank/DDBJ databases">
        <title>Genomics of glacier-inhabiting Cryobacterium strains.</title>
        <authorList>
            <person name="Liu Q."/>
            <person name="Xin Y.-H."/>
        </authorList>
    </citation>
    <scope>NUCLEOTIDE SEQUENCE [LARGE SCALE GENOMIC DNA]</scope>
    <source>
        <strain evidence="7 8">TMT1-1</strain>
    </source>
</reference>
<proteinExistence type="inferred from homology"/>
<keyword evidence="3 5" id="KW-0810">Translation regulation</keyword>
<evidence type="ECO:0000256" key="5">
    <source>
        <dbReference type="HAMAP-Rule" id="MF_00167"/>
    </source>
</evidence>
<dbReference type="SUPFAM" id="SSF117130">
    <property type="entry name" value="CsrA-like"/>
    <property type="match status" value="1"/>
</dbReference>
<dbReference type="AlphaFoldDB" id="A0A4R8Z9Y8"/>
<accession>A0A4R8Z9Y8</accession>
<dbReference type="NCBIfam" id="TIGR00202">
    <property type="entry name" value="csrA"/>
    <property type="match status" value="1"/>
</dbReference>
<evidence type="ECO:0000256" key="2">
    <source>
        <dbReference type="ARBA" id="ARBA00022491"/>
    </source>
</evidence>
<keyword evidence="5" id="KW-1005">Bacterial flagellum biogenesis</keyword>
<dbReference type="GO" id="GO:0006402">
    <property type="term" value="P:mRNA catabolic process"/>
    <property type="evidence" value="ECO:0007669"/>
    <property type="project" value="InterPro"/>
</dbReference>
<comment type="subunit">
    <text evidence="5">Homodimer; the beta-strands of each monomer intercalate to form a hydrophobic core, while the alpha-helices form wings that extend away from the core.</text>
</comment>
<dbReference type="GO" id="GO:1902208">
    <property type="term" value="P:regulation of bacterial-type flagellum assembly"/>
    <property type="evidence" value="ECO:0007669"/>
    <property type="project" value="UniProtKB-UniRule"/>
</dbReference>
<dbReference type="FunFam" id="2.60.40.4380:FF:000002">
    <property type="entry name" value="Translational regulator CsrA"/>
    <property type="match status" value="1"/>
</dbReference>
<dbReference type="GO" id="GO:0045947">
    <property type="term" value="P:negative regulation of translational initiation"/>
    <property type="evidence" value="ECO:0007669"/>
    <property type="project" value="UniProtKB-UniRule"/>
</dbReference>
<evidence type="ECO:0000313" key="7">
    <source>
        <dbReference type="EMBL" id="TFD23843.1"/>
    </source>
</evidence>
<name>A0A4R8Z9Y8_9MICO</name>
<dbReference type="GO" id="GO:0005829">
    <property type="term" value="C:cytosol"/>
    <property type="evidence" value="ECO:0007669"/>
    <property type="project" value="TreeGrafter"/>
</dbReference>
<dbReference type="HAMAP" id="MF_00167">
    <property type="entry name" value="CsrA"/>
    <property type="match status" value="1"/>
</dbReference>
<dbReference type="OrthoDB" id="9809061at2"/>
<sequence>MLVLTRKLGEKILIGDDIVITVLDARGDSVRIGIDAPRGVKIQRDEVVRAVSEANLAATQIDTAAEDRIKRSLDVLSAMQSAPSSHQPQPDTATPPLPNPPAEA</sequence>
<dbReference type="GO" id="GO:0048027">
    <property type="term" value="F:mRNA 5'-UTR binding"/>
    <property type="evidence" value="ECO:0007669"/>
    <property type="project" value="UniProtKB-UniRule"/>
</dbReference>
<dbReference type="InterPro" id="IPR003751">
    <property type="entry name" value="CsrA"/>
</dbReference>
<dbReference type="PANTHER" id="PTHR34984:SF1">
    <property type="entry name" value="CARBON STORAGE REGULATOR"/>
    <property type="match status" value="1"/>
</dbReference>
<comment type="subcellular location">
    <subcellularLocation>
        <location evidence="5">Cytoplasm</location>
    </subcellularLocation>
</comment>
<dbReference type="NCBIfam" id="NF002469">
    <property type="entry name" value="PRK01712.1"/>
    <property type="match status" value="1"/>
</dbReference>